<organism evidence="2 3">
    <name type="scientific">Scylla paramamosain</name>
    <name type="common">Mud crab</name>
    <dbReference type="NCBI Taxonomy" id="85552"/>
    <lineage>
        <taxon>Eukaryota</taxon>
        <taxon>Metazoa</taxon>
        <taxon>Ecdysozoa</taxon>
        <taxon>Arthropoda</taxon>
        <taxon>Crustacea</taxon>
        <taxon>Multicrustacea</taxon>
        <taxon>Malacostraca</taxon>
        <taxon>Eumalacostraca</taxon>
        <taxon>Eucarida</taxon>
        <taxon>Decapoda</taxon>
        <taxon>Pleocyemata</taxon>
        <taxon>Brachyura</taxon>
        <taxon>Eubrachyura</taxon>
        <taxon>Portunoidea</taxon>
        <taxon>Portunidae</taxon>
        <taxon>Portuninae</taxon>
        <taxon>Scylla</taxon>
    </lineage>
</organism>
<proteinExistence type="predicted"/>
<accession>A0AAW0T772</accession>
<sequence>MRVEARLDGLSWSGGGGERWGVVCIPDKLVFCKMTCLADISSDKATTTTTTTMTLPEEAAGAVGFKEQLYVFPSSPGSSRHASHLSLRLTAPHGPPRPTSSLKCRNREDTQGLLQDSSSRHCRDGQRSVLPGKLAPLKFGGGGKKYAHNLITPTHNSLTTPPPALAATH</sequence>
<protein>
    <submittedName>
        <fullName evidence="2">Uncharacterized protein</fullName>
    </submittedName>
</protein>
<evidence type="ECO:0000313" key="2">
    <source>
        <dbReference type="EMBL" id="KAK8383109.1"/>
    </source>
</evidence>
<dbReference type="AlphaFoldDB" id="A0AAW0T772"/>
<name>A0AAW0T772_SCYPA</name>
<dbReference type="EMBL" id="JARAKH010000038">
    <property type="protein sequence ID" value="KAK8383109.1"/>
    <property type="molecule type" value="Genomic_DNA"/>
</dbReference>
<reference evidence="2 3" key="1">
    <citation type="submission" date="2023-03" db="EMBL/GenBank/DDBJ databases">
        <title>High-quality genome of Scylla paramamosain provides insights in environmental adaptation.</title>
        <authorList>
            <person name="Zhang L."/>
        </authorList>
    </citation>
    <scope>NUCLEOTIDE SEQUENCE [LARGE SCALE GENOMIC DNA]</scope>
    <source>
        <strain evidence="2">LZ_2023a</strain>
        <tissue evidence="2">Muscle</tissue>
    </source>
</reference>
<feature type="region of interest" description="Disordered" evidence="1">
    <location>
        <begin position="81"/>
        <end position="128"/>
    </location>
</feature>
<evidence type="ECO:0000256" key="1">
    <source>
        <dbReference type="SAM" id="MobiDB-lite"/>
    </source>
</evidence>
<dbReference type="Proteomes" id="UP001487740">
    <property type="component" value="Unassembled WGS sequence"/>
</dbReference>
<evidence type="ECO:0000313" key="3">
    <source>
        <dbReference type="Proteomes" id="UP001487740"/>
    </source>
</evidence>
<keyword evidence="3" id="KW-1185">Reference proteome</keyword>
<comment type="caution">
    <text evidence="2">The sequence shown here is derived from an EMBL/GenBank/DDBJ whole genome shotgun (WGS) entry which is preliminary data.</text>
</comment>
<gene>
    <name evidence="2" type="ORF">O3P69_011552</name>
</gene>